<dbReference type="KEGG" id="mhu:Mhun_2773"/>
<evidence type="ECO:0008006" key="3">
    <source>
        <dbReference type="Google" id="ProtNLM"/>
    </source>
</evidence>
<dbReference type="eggNOG" id="arCOG05289">
    <property type="taxonomic scope" value="Archaea"/>
</dbReference>
<evidence type="ECO:0000313" key="2">
    <source>
        <dbReference type="Proteomes" id="UP000001941"/>
    </source>
</evidence>
<evidence type="ECO:0000313" key="1">
    <source>
        <dbReference type="EMBL" id="ABD42468.1"/>
    </source>
</evidence>
<proteinExistence type="predicted"/>
<dbReference type="InParanoid" id="Q2FTT7"/>
<keyword evidence="2" id="KW-1185">Reference proteome</keyword>
<dbReference type="STRING" id="323259.Mhun_2773"/>
<accession>Q2FTT7</accession>
<dbReference type="AlphaFoldDB" id="Q2FTT7"/>
<reference evidence="2" key="1">
    <citation type="journal article" date="2016" name="Stand. Genomic Sci.">
        <title>Complete genome sequence of Methanospirillum hungatei type strain JF1.</title>
        <authorList>
            <person name="Gunsalus R.P."/>
            <person name="Cook L.E."/>
            <person name="Crable B."/>
            <person name="Rohlin L."/>
            <person name="McDonald E."/>
            <person name="Mouttaki H."/>
            <person name="Sieber J.R."/>
            <person name="Poweleit N."/>
            <person name="Zhou H."/>
            <person name="Lapidus A.L."/>
            <person name="Daligault H.E."/>
            <person name="Land M."/>
            <person name="Gilna P."/>
            <person name="Ivanova N."/>
            <person name="Kyrpides N."/>
            <person name="Culley D.E."/>
            <person name="McInerney M.J."/>
        </authorList>
    </citation>
    <scope>NUCLEOTIDE SEQUENCE [LARGE SCALE GENOMIC DNA]</scope>
    <source>
        <strain evidence="2">ATCC 27890 / DSM 864 / NBRC 100397 / JF-1</strain>
    </source>
</reference>
<name>Q2FTT7_METHJ</name>
<dbReference type="Gene3D" id="6.20.120.50">
    <property type="match status" value="1"/>
</dbReference>
<dbReference type="Proteomes" id="UP000001941">
    <property type="component" value="Chromosome"/>
</dbReference>
<dbReference type="EMBL" id="CP000254">
    <property type="protein sequence ID" value="ABD42468.1"/>
    <property type="molecule type" value="Genomic_DNA"/>
</dbReference>
<gene>
    <name evidence="1" type="ordered locus">Mhun_2773</name>
</gene>
<organism evidence="1 2">
    <name type="scientific">Methanospirillum hungatei JF-1 (strain ATCC 27890 / DSM 864 / NBRC 100397 / JF-1)</name>
    <dbReference type="NCBI Taxonomy" id="323259"/>
    <lineage>
        <taxon>Archaea</taxon>
        <taxon>Methanobacteriati</taxon>
        <taxon>Methanobacteriota</taxon>
        <taxon>Stenosarchaea group</taxon>
        <taxon>Methanomicrobia</taxon>
        <taxon>Methanomicrobiales</taxon>
        <taxon>Methanospirillaceae</taxon>
        <taxon>Methanospirillum</taxon>
    </lineage>
</organism>
<dbReference type="EnsemblBacteria" id="ABD42468">
    <property type="protein sequence ID" value="ABD42468"/>
    <property type="gene ID" value="Mhun_2773"/>
</dbReference>
<protein>
    <recommendedName>
        <fullName evidence="3">DUF3006 domain-containing protein</fullName>
    </recommendedName>
</protein>
<dbReference type="InterPro" id="IPR021377">
    <property type="entry name" value="DUF3006"/>
</dbReference>
<dbReference type="HOGENOM" id="CLU_2712832_0_0_2"/>
<sequence>MVLAIVDRVEDDVLVLVTPTKPNREIHLPCSLFQGMNEGDVVRITVEKDEEKRKDIEKDIKDQRTRLKRVNL</sequence>
<dbReference type="Pfam" id="PF11213">
    <property type="entry name" value="DUF3006"/>
    <property type="match status" value="1"/>
</dbReference>